<dbReference type="AlphaFoldDB" id="A0A3M7BNC5"/>
<comment type="caution">
    <text evidence="1">The sequence shown here is derived from an EMBL/GenBank/DDBJ whole genome shotgun (WGS) entry which is preliminary data.</text>
</comment>
<reference evidence="1 2" key="1">
    <citation type="journal article" date="2018" name="BMC Genomics">
        <title>Genomic evidence for intraspecific hybridization in a clonal and extremely halotolerant yeast.</title>
        <authorList>
            <person name="Gostincar C."/>
            <person name="Stajich J.E."/>
            <person name="Zupancic J."/>
            <person name="Zalar P."/>
            <person name="Gunde-Cimerman N."/>
        </authorList>
    </citation>
    <scope>NUCLEOTIDE SEQUENCE [LARGE SCALE GENOMIC DNA]</scope>
    <source>
        <strain evidence="1 2">EXF-10513</strain>
    </source>
</reference>
<dbReference type="Proteomes" id="UP000269539">
    <property type="component" value="Unassembled WGS sequence"/>
</dbReference>
<dbReference type="PANTHER" id="PTHR42085">
    <property type="entry name" value="F-BOX DOMAIN-CONTAINING PROTEIN"/>
    <property type="match status" value="1"/>
</dbReference>
<evidence type="ECO:0000313" key="1">
    <source>
        <dbReference type="EMBL" id="RMY41303.1"/>
    </source>
</evidence>
<name>A0A3M7BNC5_HORWE</name>
<organism evidence="1 2">
    <name type="scientific">Hortaea werneckii</name>
    <name type="common">Black yeast</name>
    <name type="synonym">Cladosporium werneckii</name>
    <dbReference type="NCBI Taxonomy" id="91943"/>
    <lineage>
        <taxon>Eukaryota</taxon>
        <taxon>Fungi</taxon>
        <taxon>Dikarya</taxon>
        <taxon>Ascomycota</taxon>
        <taxon>Pezizomycotina</taxon>
        <taxon>Dothideomycetes</taxon>
        <taxon>Dothideomycetidae</taxon>
        <taxon>Mycosphaerellales</taxon>
        <taxon>Teratosphaeriaceae</taxon>
        <taxon>Hortaea</taxon>
    </lineage>
</organism>
<dbReference type="VEuPathDB" id="FungiDB:BTJ68_12206"/>
<dbReference type="EMBL" id="QWIO01003895">
    <property type="protein sequence ID" value="RMY41303.1"/>
    <property type="molecule type" value="Genomic_DNA"/>
</dbReference>
<proteinExistence type="predicted"/>
<gene>
    <name evidence="1" type="ORF">D0864_16208</name>
</gene>
<sequence length="274" mass="31817">MTDMSGGSQVSAVIDSASPVTHGSDNHKSFPFFDLPPELRNMIYSFSVKDTQVFRRYGLFAFKLVDYFQPSLQRVSKQFRHEYEKEVLKSAAICSLIWAFHNLDHWQSFPSLQELETLHLRIDYRHYRDPGFYMIHRKLRKYVRVLPSVKIINLRIDLLVDPYDYLIDEEYVTIENLFRLPPVDGGRVKVQFGLYLHSRLFKVLNSSQDGNGEADRISRDTPMVIFRASPSAGSYTYKGLHLEVESVGIFDESLDLCGLGVEDEEDRENSLYRL</sequence>
<dbReference type="PANTHER" id="PTHR42085:SF1">
    <property type="entry name" value="F-BOX DOMAIN-CONTAINING PROTEIN"/>
    <property type="match status" value="1"/>
</dbReference>
<accession>A0A3M7BNC5</accession>
<evidence type="ECO:0000313" key="2">
    <source>
        <dbReference type="Proteomes" id="UP000269539"/>
    </source>
</evidence>
<dbReference type="InterPro" id="IPR038883">
    <property type="entry name" value="AN11006-like"/>
</dbReference>
<protein>
    <submittedName>
        <fullName evidence="1">Uncharacterized protein</fullName>
    </submittedName>
</protein>